<accession>A0A072PSY2</accession>
<dbReference type="OrthoDB" id="20729at2759"/>
<evidence type="ECO:0000313" key="4">
    <source>
        <dbReference type="EMBL" id="KEF62837.1"/>
    </source>
</evidence>
<dbReference type="HOGENOM" id="CLU_070360_0_0_1"/>
<comment type="subcellular location">
    <subcellularLocation>
        <location evidence="1">Nucleus</location>
    </subcellularLocation>
</comment>
<gene>
    <name evidence="4" type="ORF">A1O9_00810</name>
</gene>
<dbReference type="STRING" id="1182545.A0A072PSY2"/>
<dbReference type="Proteomes" id="UP000027920">
    <property type="component" value="Unassembled WGS sequence"/>
</dbReference>
<name>A0A072PSY2_9EURO</name>
<evidence type="ECO:0000313" key="5">
    <source>
        <dbReference type="Proteomes" id="UP000027920"/>
    </source>
</evidence>
<dbReference type="RefSeq" id="XP_013265427.1">
    <property type="nucleotide sequence ID" value="XM_013409973.1"/>
</dbReference>
<evidence type="ECO:0000259" key="3">
    <source>
        <dbReference type="Pfam" id="PF13934"/>
    </source>
</evidence>
<evidence type="ECO:0000256" key="2">
    <source>
        <dbReference type="ARBA" id="ARBA00023242"/>
    </source>
</evidence>
<dbReference type="GeneID" id="25275761"/>
<dbReference type="VEuPathDB" id="FungiDB:A1O9_00810"/>
<dbReference type="AlphaFoldDB" id="A0A072PSY2"/>
<comment type="caution">
    <text evidence="4">The sequence shown here is derived from an EMBL/GenBank/DDBJ whole genome shotgun (WGS) entry which is preliminary data.</text>
</comment>
<dbReference type="GO" id="GO:0005634">
    <property type="term" value="C:nucleus"/>
    <property type="evidence" value="ECO:0007669"/>
    <property type="project" value="UniProtKB-SubCell"/>
</dbReference>
<dbReference type="InterPro" id="IPR025151">
    <property type="entry name" value="ELYS_dom"/>
</dbReference>
<organism evidence="4 5">
    <name type="scientific">Exophiala aquamarina CBS 119918</name>
    <dbReference type="NCBI Taxonomy" id="1182545"/>
    <lineage>
        <taxon>Eukaryota</taxon>
        <taxon>Fungi</taxon>
        <taxon>Dikarya</taxon>
        <taxon>Ascomycota</taxon>
        <taxon>Pezizomycotina</taxon>
        <taxon>Eurotiomycetes</taxon>
        <taxon>Chaetothyriomycetidae</taxon>
        <taxon>Chaetothyriales</taxon>
        <taxon>Herpotrichiellaceae</taxon>
        <taxon>Exophiala</taxon>
    </lineage>
</organism>
<sequence length="313" mass="35609">MILNWHDFDAVFQQKPDYAPDQKTVENVIRHRKEFGDELFFDRIWKSIGLTHPSRKNYPARSNQDLRNLWSRIVHSPAPDEQKLALLFYVLLDCRGLHNADNTFVRRTYLPQKYQLLVQGLWELDHAQFSRALEHLTDPSLALPFADEVLLTLLKHPKCDSSLAAAFYISVSPPLKEQKTLDAYFELLSSNNLVEAYYFAKRQDELNHKSLFERLIAKVHQETAGHARAARATLLAGLPFSSEEEAWFENFLLDGKGSKLPGAKDTVMVRRIATGRSATAATESAALSRQKGENIDGVSWETVRKSITEATPS</sequence>
<keyword evidence="5" id="KW-1185">Reference proteome</keyword>
<reference evidence="4 5" key="1">
    <citation type="submission" date="2013-03" db="EMBL/GenBank/DDBJ databases">
        <title>The Genome Sequence of Exophiala aquamarina CBS 119918.</title>
        <authorList>
            <consortium name="The Broad Institute Genomics Platform"/>
            <person name="Cuomo C."/>
            <person name="de Hoog S."/>
            <person name="Gorbushina A."/>
            <person name="Walker B."/>
            <person name="Young S.K."/>
            <person name="Zeng Q."/>
            <person name="Gargeya S."/>
            <person name="Fitzgerald M."/>
            <person name="Haas B."/>
            <person name="Abouelleil A."/>
            <person name="Allen A.W."/>
            <person name="Alvarado L."/>
            <person name="Arachchi H.M."/>
            <person name="Berlin A.M."/>
            <person name="Chapman S.B."/>
            <person name="Gainer-Dewar J."/>
            <person name="Goldberg J."/>
            <person name="Griggs A."/>
            <person name="Gujja S."/>
            <person name="Hansen M."/>
            <person name="Howarth C."/>
            <person name="Imamovic A."/>
            <person name="Ireland A."/>
            <person name="Larimer J."/>
            <person name="McCowan C."/>
            <person name="Murphy C."/>
            <person name="Pearson M."/>
            <person name="Poon T.W."/>
            <person name="Priest M."/>
            <person name="Roberts A."/>
            <person name="Saif S."/>
            <person name="Shea T."/>
            <person name="Sisk P."/>
            <person name="Sykes S."/>
            <person name="Wortman J."/>
            <person name="Nusbaum C."/>
            <person name="Birren B."/>
        </authorList>
    </citation>
    <scope>NUCLEOTIDE SEQUENCE [LARGE SCALE GENOMIC DNA]</scope>
    <source>
        <strain evidence="4 5">CBS 119918</strain>
    </source>
</reference>
<protein>
    <recommendedName>
        <fullName evidence="3">ELYS-like domain-containing protein</fullName>
    </recommendedName>
</protein>
<proteinExistence type="predicted"/>
<dbReference type="EMBL" id="AMGV01000001">
    <property type="protein sequence ID" value="KEF62837.1"/>
    <property type="molecule type" value="Genomic_DNA"/>
</dbReference>
<keyword evidence="2" id="KW-0539">Nucleus</keyword>
<feature type="domain" description="ELYS-like" evidence="3">
    <location>
        <begin position="39"/>
        <end position="254"/>
    </location>
</feature>
<evidence type="ECO:0000256" key="1">
    <source>
        <dbReference type="ARBA" id="ARBA00004123"/>
    </source>
</evidence>
<dbReference type="Pfam" id="PF13934">
    <property type="entry name" value="ELYS"/>
    <property type="match status" value="1"/>
</dbReference>